<evidence type="ECO:0000313" key="1">
    <source>
        <dbReference type="EMBL" id="KGR83337.1"/>
    </source>
</evidence>
<dbReference type="OrthoDB" id="893918at2"/>
<dbReference type="EMBL" id="JPVP01000058">
    <property type="protein sequence ID" value="KGR83337.1"/>
    <property type="molecule type" value="Genomic_DNA"/>
</dbReference>
<sequence length="159" mass="18523">MNKDSATFFFNKDQAYIRFLIGVDDEVWPIDKFTKEIGVTPTEAYKTGDVYKRGARSLTRYATVWSIDTGDVFLRYEEEESKKIIESLIAPLKSKVDLINEYREKYNLVCIFFIHYKFFDAQTPGMRLHPSVISFANNVEAIIDVYIDNEKSLDTQSNF</sequence>
<accession>A0A0A3J8I3</accession>
<dbReference type="RefSeq" id="WP_036156425.1">
    <property type="nucleotide sequence ID" value="NZ_AVCX01000003.1"/>
</dbReference>
<dbReference type="AlphaFoldDB" id="A0A0A3J8I3"/>
<reference evidence="1 2" key="1">
    <citation type="submission" date="2014-02" db="EMBL/GenBank/DDBJ databases">
        <title>Draft genome sequence of Lysinibacillus odysseyi NBRC 100172.</title>
        <authorList>
            <person name="Zhang F."/>
            <person name="Wang G."/>
            <person name="Zhang L."/>
        </authorList>
    </citation>
    <scope>NUCLEOTIDE SEQUENCE [LARGE SCALE GENOMIC DNA]</scope>
    <source>
        <strain evidence="1 2">NBRC 100172</strain>
    </source>
</reference>
<dbReference type="Pfam" id="PF14106">
    <property type="entry name" value="DUF4279"/>
    <property type="match status" value="1"/>
</dbReference>
<organism evidence="1 2">
    <name type="scientific">Lysinibacillus odysseyi 34hs-1 = NBRC 100172</name>
    <dbReference type="NCBI Taxonomy" id="1220589"/>
    <lineage>
        <taxon>Bacteria</taxon>
        <taxon>Bacillati</taxon>
        <taxon>Bacillota</taxon>
        <taxon>Bacilli</taxon>
        <taxon>Bacillales</taxon>
        <taxon>Bacillaceae</taxon>
        <taxon>Lysinibacillus</taxon>
    </lineage>
</organism>
<comment type="caution">
    <text evidence="1">The sequence shown here is derived from an EMBL/GenBank/DDBJ whole genome shotgun (WGS) entry which is preliminary data.</text>
</comment>
<evidence type="ECO:0000313" key="2">
    <source>
        <dbReference type="Proteomes" id="UP000030437"/>
    </source>
</evidence>
<dbReference type="Proteomes" id="UP000030437">
    <property type="component" value="Unassembled WGS sequence"/>
</dbReference>
<keyword evidence="2" id="KW-1185">Reference proteome</keyword>
<gene>
    <name evidence="1" type="ORF">CD32_15980</name>
</gene>
<dbReference type="InterPro" id="IPR025459">
    <property type="entry name" value="DUF4279"/>
</dbReference>
<proteinExistence type="predicted"/>
<dbReference type="eggNOG" id="ENOG5032UE6">
    <property type="taxonomic scope" value="Bacteria"/>
</dbReference>
<protein>
    <recommendedName>
        <fullName evidence="3">DUF4279 domain-containing protein</fullName>
    </recommendedName>
</protein>
<evidence type="ECO:0008006" key="3">
    <source>
        <dbReference type="Google" id="ProtNLM"/>
    </source>
</evidence>
<name>A0A0A3J8I3_9BACI</name>